<name>A0A7G8BLD3_9BACT</name>
<reference evidence="2 3" key="1">
    <citation type="submission" date="2020-08" db="EMBL/GenBank/DDBJ databases">
        <title>Edaphobacter telluris sp. nov. and Acidobacterium dinghuensis sp. nov., two acidobacteria isolated from forest soil.</title>
        <authorList>
            <person name="Fu J."/>
            <person name="Qiu L."/>
        </authorList>
    </citation>
    <scope>NUCLEOTIDE SEQUENCE [LARGE SCALE GENOMIC DNA]</scope>
    <source>
        <strain evidence="2">4Y35</strain>
    </source>
</reference>
<keyword evidence="3" id="KW-1185">Reference proteome</keyword>
<organism evidence="2 3">
    <name type="scientific">Alloacidobacterium dinghuense</name>
    <dbReference type="NCBI Taxonomy" id="2763107"/>
    <lineage>
        <taxon>Bacteria</taxon>
        <taxon>Pseudomonadati</taxon>
        <taxon>Acidobacteriota</taxon>
        <taxon>Terriglobia</taxon>
        <taxon>Terriglobales</taxon>
        <taxon>Acidobacteriaceae</taxon>
        <taxon>Alloacidobacterium</taxon>
    </lineage>
</organism>
<evidence type="ECO:0000313" key="2">
    <source>
        <dbReference type="EMBL" id="QNI33353.1"/>
    </source>
</evidence>
<dbReference type="Pfam" id="PF13557">
    <property type="entry name" value="Phenol_MetA_deg"/>
    <property type="match status" value="1"/>
</dbReference>
<gene>
    <name evidence="2" type="ORF">H7849_05165</name>
</gene>
<dbReference type="Proteomes" id="UP000515312">
    <property type="component" value="Chromosome"/>
</dbReference>
<protein>
    <submittedName>
        <fullName evidence="2">Transporter</fullName>
    </submittedName>
</protein>
<feature type="signal peptide" evidence="1">
    <location>
        <begin position="1"/>
        <end position="21"/>
    </location>
</feature>
<accession>A0A7G8BLD3</accession>
<dbReference type="KEGG" id="adin:H7849_05165"/>
<sequence>MTRTASAFFLSLLAGTCALHAQSQKCGSNAQSTIATDRPQITSSSIVVPCGSLQFENGFAATSNAGQHTFDFPETSIRFGIAQKTELRFAVPNYFNNDDTPSGFTSGFGDLSLGFKQQLGPLHGFDVSLIPSVAFPTGANLISSHGYDPTVQLPWSRGLSKNWTIAGMFSLMWPTEGAQRNLTGQSSVYFARQLKLPWDAYLEYSGSFPQRGGPQHFIDFGTSYKLSPHQQLDFHWTFGLSAATPDYSIGIGYSVRFQVIQSR</sequence>
<feature type="chain" id="PRO_5028809877" evidence="1">
    <location>
        <begin position="22"/>
        <end position="263"/>
    </location>
</feature>
<evidence type="ECO:0000313" key="3">
    <source>
        <dbReference type="Proteomes" id="UP000515312"/>
    </source>
</evidence>
<dbReference type="InterPro" id="IPR025737">
    <property type="entry name" value="FApF"/>
</dbReference>
<dbReference type="RefSeq" id="WP_186744714.1">
    <property type="nucleotide sequence ID" value="NZ_CP060394.1"/>
</dbReference>
<keyword evidence="1" id="KW-0732">Signal</keyword>
<dbReference type="EMBL" id="CP060394">
    <property type="protein sequence ID" value="QNI33353.1"/>
    <property type="molecule type" value="Genomic_DNA"/>
</dbReference>
<evidence type="ECO:0000256" key="1">
    <source>
        <dbReference type="SAM" id="SignalP"/>
    </source>
</evidence>
<proteinExistence type="predicted"/>
<dbReference type="AlphaFoldDB" id="A0A7G8BLD3"/>